<keyword evidence="2" id="KW-0539">Nucleus</keyword>
<feature type="region of interest" description="Disordered" evidence="3">
    <location>
        <begin position="160"/>
        <end position="179"/>
    </location>
</feature>
<evidence type="ECO:0000313" key="5">
    <source>
        <dbReference type="EMBL" id="RDB22988.1"/>
    </source>
</evidence>
<evidence type="ECO:0000259" key="4">
    <source>
        <dbReference type="PROSITE" id="PS50013"/>
    </source>
</evidence>
<dbReference type="SMART" id="SM00298">
    <property type="entry name" value="CHROMO"/>
    <property type="match status" value="1"/>
</dbReference>
<reference evidence="5" key="1">
    <citation type="submission" date="2018-04" db="EMBL/GenBank/DDBJ databases">
        <title>Whole genome sequencing of Hypsizygus marmoreus.</title>
        <authorList>
            <person name="Choi I.-G."/>
            <person name="Min B."/>
            <person name="Kim J.-G."/>
            <person name="Kim S."/>
            <person name="Oh Y.-L."/>
            <person name="Kong W.-S."/>
            <person name="Park H."/>
            <person name="Jeong J."/>
            <person name="Song E.-S."/>
        </authorList>
    </citation>
    <scope>NUCLEOTIDE SEQUENCE [LARGE SCALE GENOMIC DNA]</scope>
    <source>
        <strain evidence="5">51987-8</strain>
    </source>
</reference>
<feature type="compositionally biased region" description="Polar residues" evidence="3">
    <location>
        <begin position="233"/>
        <end position="242"/>
    </location>
</feature>
<keyword evidence="6" id="KW-1185">Reference proteome</keyword>
<feature type="compositionally biased region" description="Low complexity" evidence="3">
    <location>
        <begin position="252"/>
        <end position="263"/>
    </location>
</feature>
<dbReference type="Gene3D" id="2.40.50.40">
    <property type="match status" value="1"/>
</dbReference>
<dbReference type="InterPro" id="IPR016197">
    <property type="entry name" value="Chromo-like_dom_sf"/>
</dbReference>
<protein>
    <recommendedName>
        <fullName evidence="4">Chromo domain-containing protein</fullName>
    </recommendedName>
</protein>
<dbReference type="InterPro" id="IPR051219">
    <property type="entry name" value="Heterochromatin_chromo-domain"/>
</dbReference>
<dbReference type="InterPro" id="IPR023779">
    <property type="entry name" value="Chromodomain_CS"/>
</dbReference>
<feature type="compositionally biased region" description="Polar residues" evidence="3">
    <location>
        <begin position="125"/>
        <end position="137"/>
    </location>
</feature>
<feature type="region of interest" description="Disordered" evidence="3">
    <location>
        <begin position="198"/>
        <end position="314"/>
    </location>
</feature>
<dbReference type="OrthoDB" id="433924at2759"/>
<dbReference type="EMBL" id="LUEZ02000048">
    <property type="protein sequence ID" value="RDB22988.1"/>
    <property type="molecule type" value="Genomic_DNA"/>
</dbReference>
<feature type="compositionally biased region" description="Basic and acidic residues" evidence="3">
    <location>
        <begin position="219"/>
        <end position="229"/>
    </location>
</feature>
<gene>
    <name evidence="5" type="ORF">Hypma_009786</name>
</gene>
<feature type="compositionally biased region" description="Basic and acidic residues" evidence="3">
    <location>
        <begin position="288"/>
        <end position="301"/>
    </location>
</feature>
<evidence type="ECO:0000256" key="3">
    <source>
        <dbReference type="SAM" id="MobiDB-lite"/>
    </source>
</evidence>
<dbReference type="GO" id="GO:0006338">
    <property type="term" value="P:chromatin remodeling"/>
    <property type="evidence" value="ECO:0007669"/>
    <property type="project" value="UniProtKB-ARBA"/>
</dbReference>
<dbReference type="Pfam" id="PF00385">
    <property type="entry name" value="Chromo"/>
    <property type="match status" value="1"/>
</dbReference>
<dbReference type="InterPro" id="IPR000953">
    <property type="entry name" value="Chromo/chromo_shadow_dom"/>
</dbReference>
<comment type="caution">
    <text evidence="5">The sequence shown here is derived from an EMBL/GenBank/DDBJ whole genome shotgun (WGS) entry which is preliminary data.</text>
</comment>
<feature type="compositionally biased region" description="Acidic residues" evidence="3">
    <location>
        <begin position="208"/>
        <end position="218"/>
    </location>
</feature>
<dbReference type="CDD" id="cd18968">
    <property type="entry name" value="chromodomain"/>
    <property type="match status" value="1"/>
</dbReference>
<dbReference type="STRING" id="39966.A0A369JMC6"/>
<dbReference type="AlphaFoldDB" id="A0A369JMC6"/>
<dbReference type="PANTHER" id="PTHR22812">
    <property type="entry name" value="CHROMOBOX PROTEIN"/>
    <property type="match status" value="1"/>
</dbReference>
<dbReference type="Proteomes" id="UP000076154">
    <property type="component" value="Unassembled WGS sequence"/>
</dbReference>
<evidence type="ECO:0000256" key="2">
    <source>
        <dbReference type="ARBA" id="ARBA00023242"/>
    </source>
</evidence>
<feature type="domain" description="Chromo" evidence="4">
    <location>
        <begin position="16"/>
        <end position="99"/>
    </location>
</feature>
<proteinExistence type="predicted"/>
<dbReference type="PROSITE" id="PS50013">
    <property type="entry name" value="CHROMO_2"/>
    <property type="match status" value="1"/>
</dbReference>
<dbReference type="PROSITE" id="PS00598">
    <property type="entry name" value="CHROMO_1"/>
    <property type="match status" value="1"/>
</dbReference>
<organism evidence="5 6">
    <name type="scientific">Hypsizygus marmoreus</name>
    <name type="common">White beech mushroom</name>
    <name type="synonym">Agaricus marmoreus</name>
    <dbReference type="NCBI Taxonomy" id="39966"/>
    <lineage>
        <taxon>Eukaryota</taxon>
        <taxon>Fungi</taxon>
        <taxon>Dikarya</taxon>
        <taxon>Basidiomycota</taxon>
        <taxon>Agaricomycotina</taxon>
        <taxon>Agaricomycetes</taxon>
        <taxon>Agaricomycetidae</taxon>
        <taxon>Agaricales</taxon>
        <taxon>Tricholomatineae</taxon>
        <taxon>Lyophyllaceae</taxon>
        <taxon>Hypsizygus</taxon>
    </lineage>
</organism>
<name>A0A369JMC6_HYPMA</name>
<sequence length="1002" mass="113343">MTKRKRKTSEPEPELYEVEALLRARVTRVRARKILEGNGEKSMSKKNSTTQVVRWEYLVKWVGYDTTENSWEPEEGVKRCRRLLAEFWDAVVTDKEIYEVGDEVEPSEERKLSRKGKARGVNGIAHSNGSVDSQPAQRETGDEGSDDLVSEYSVISPHFSPSTVRRLPKRKSNSKLAENHTYDDGKRFFIRLPPRLPSRKESVVVSESSDDDIPLDELESPRKKMKADVPNRSPMSESQPQMTYGHHGHLFSEPSSPEGSPAPDLSYLPPASPPRMQQSAKATVTAGDPRRRVDPHVRITERTPGNNTSAPGIPTKQRLAQGALAPRKPKSVSLFIPKPRPQVRPIDSHSYLPTLVKDSAATTQNATLGRRSFDVTGEPQRSLPTHPTLSAKEALTLSEINARGRTPYPEDFETNPSSSLGHDGLIDNVEPSMLDQFPPTMLSPPTFWPVEATSIVPEQALVPNVNSFIITPPPSPDTERHPYNYSRAVIPVQRTSYRSIPHGWAWSGTVYLGTSQESSNRLCNAIMCDSTAPPPQGLDFGIVLSSFPQLAFSRFYDLTDTGTILRACQILQFARLAPHINTDAEPLQTLAKYMTRKRQIFFFPVCFRKEVGATAQIIFFPPDTQTSEWLRPPSEVQKQGSLVAALVTWSLPLQQQLKDWRKPLFKYLPATDTTAFLEKEHWDRSVLTKSLFHHALCILKFPRELLHFMSTHNHGYYVWYDGGDGSKRRPGMETCMLHAITEQCRAKKPGNIAEVRVIFVHVGAVKTLHRLSGFHEFCSKLFHVHFYTYGTHETIAPEYWGVHEIYPCGGVVTFTPRALTNDPVGVLHRISQIHSHPLWACYILPSVLGMVMKSHSEYDCIDPTPEFYRDNFPYHSLLSAVDNGEIALLTAPQSLTKSRDPRGEWVHDHFTHRPQEVQSMLQSSVNTFNSRHGNMQPAQIELSIRAEISSDLISMRQQPALMEKYRRYIVIDSNSDHARRSDGLEWTSIDEFDFKDDFFPKN</sequence>
<dbReference type="GO" id="GO:0005634">
    <property type="term" value="C:nucleus"/>
    <property type="evidence" value="ECO:0007669"/>
    <property type="project" value="UniProtKB-SubCell"/>
</dbReference>
<dbReference type="InterPro" id="IPR023780">
    <property type="entry name" value="Chromo_domain"/>
</dbReference>
<comment type="subcellular location">
    <subcellularLocation>
        <location evidence="1">Nucleus</location>
    </subcellularLocation>
</comment>
<accession>A0A369JMC6</accession>
<evidence type="ECO:0000313" key="6">
    <source>
        <dbReference type="Proteomes" id="UP000076154"/>
    </source>
</evidence>
<dbReference type="SUPFAM" id="SSF54160">
    <property type="entry name" value="Chromo domain-like"/>
    <property type="match status" value="1"/>
</dbReference>
<feature type="region of interest" description="Disordered" evidence="3">
    <location>
        <begin position="102"/>
        <end position="147"/>
    </location>
</feature>
<dbReference type="InParanoid" id="A0A369JMC6"/>
<evidence type="ECO:0000256" key="1">
    <source>
        <dbReference type="ARBA" id="ARBA00004123"/>
    </source>
</evidence>